<evidence type="ECO:0000256" key="1">
    <source>
        <dbReference type="SAM" id="Phobius"/>
    </source>
</evidence>
<reference evidence="2 3" key="1">
    <citation type="submission" date="2015-08" db="EMBL/GenBank/DDBJ databases">
        <title>Genomes of Isolates from Cabo Rojo, PR.</title>
        <authorList>
            <person name="Sanchez-Nieves R.L."/>
            <person name="Montalvo-Rodriguez R."/>
        </authorList>
    </citation>
    <scope>NUCLEOTIDE SEQUENCE [LARGE SCALE GENOMIC DNA]</scope>
    <source>
        <strain evidence="2 3">5</strain>
    </source>
</reference>
<name>A0A0N0UAJ6_9EURY</name>
<organism evidence="2 3">
    <name type="scientific">Halorubrum tropicale</name>
    <dbReference type="NCBI Taxonomy" id="1765655"/>
    <lineage>
        <taxon>Archaea</taxon>
        <taxon>Methanobacteriati</taxon>
        <taxon>Methanobacteriota</taxon>
        <taxon>Stenosarchaea group</taxon>
        <taxon>Halobacteria</taxon>
        <taxon>Halobacteriales</taxon>
        <taxon>Haloferacaceae</taxon>
        <taxon>Halorubrum</taxon>
    </lineage>
</organism>
<protein>
    <submittedName>
        <fullName evidence="2">Uncharacterized protein</fullName>
    </submittedName>
</protein>
<evidence type="ECO:0000313" key="2">
    <source>
        <dbReference type="EMBL" id="KOX95703.1"/>
    </source>
</evidence>
<comment type="caution">
    <text evidence="2">The sequence shown here is derived from an EMBL/GenBank/DDBJ whole genome shotgun (WGS) entry which is preliminary data.</text>
</comment>
<dbReference type="PATRIC" id="fig|1705389.3.peg.2066"/>
<feature type="transmembrane region" description="Helical" evidence="1">
    <location>
        <begin position="38"/>
        <end position="62"/>
    </location>
</feature>
<evidence type="ECO:0000313" key="3">
    <source>
        <dbReference type="Proteomes" id="UP000037747"/>
    </source>
</evidence>
<feature type="transmembrane region" description="Helical" evidence="1">
    <location>
        <begin position="83"/>
        <end position="104"/>
    </location>
</feature>
<feature type="transmembrane region" description="Helical" evidence="1">
    <location>
        <begin position="110"/>
        <end position="129"/>
    </location>
</feature>
<accession>A0A0N0UAJ6</accession>
<keyword evidence="1" id="KW-1133">Transmembrane helix</keyword>
<dbReference type="EMBL" id="LIST01000006">
    <property type="protein sequence ID" value="KOX95703.1"/>
    <property type="molecule type" value="Genomic_DNA"/>
</dbReference>
<dbReference type="AlphaFoldDB" id="A0A0N0UAJ6"/>
<dbReference type="RefSeq" id="WP_053772760.1">
    <property type="nucleotide sequence ID" value="NZ_LIST01000006.1"/>
</dbReference>
<dbReference type="OrthoDB" id="331022at2157"/>
<dbReference type="Proteomes" id="UP000037747">
    <property type="component" value="Unassembled WGS sequence"/>
</dbReference>
<gene>
    <name evidence="2" type="ORF">AMR74_14485</name>
</gene>
<sequence>MTPRRVAAGGFDLALALTLGAAARLAHVLWYRLFETSVAVDLAGSAALGAVFGLGHVVVASGDRVLGPAGDTADSRAWRPRRVAAAGAVGFLLHASIAPAFTPFGLEPGGVNAVLTAGGVAVGLWSFAVRRATR</sequence>
<keyword evidence="1" id="KW-0812">Transmembrane</keyword>
<proteinExistence type="predicted"/>
<keyword evidence="1" id="KW-0472">Membrane</keyword>
<dbReference type="STRING" id="1765655.AMR74_14485"/>
<keyword evidence="3" id="KW-1185">Reference proteome</keyword>